<dbReference type="AlphaFoldDB" id="A0A813IJ22"/>
<feature type="region of interest" description="Disordered" evidence="2">
    <location>
        <begin position="312"/>
        <end position="349"/>
    </location>
</feature>
<feature type="non-terminal residue" evidence="4">
    <location>
        <position position="1"/>
    </location>
</feature>
<feature type="region of interest" description="Disordered" evidence="2">
    <location>
        <begin position="71"/>
        <end position="94"/>
    </location>
</feature>
<feature type="region of interest" description="Disordered" evidence="2">
    <location>
        <begin position="463"/>
        <end position="528"/>
    </location>
</feature>
<name>A0A813IJ22_POLGL</name>
<reference evidence="4" key="1">
    <citation type="submission" date="2021-02" db="EMBL/GenBank/DDBJ databases">
        <authorList>
            <person name="Dougan E. K."/>
            <person name="Rhodes N."/>
            <person name="Thang M."/>
            <person name="Chan C."/>
        </authorList>
    </citation>
    <scope>NUCLEOTIDE SEQUENCE</scope>
</reference>
<keyword evidence="3" id="KW-0472">Membrane</keyword>
<evidence type="ECO:0000256" key="2">
    <source>
        <dbReference type="SAM" id="MobiDB-lite"/>
    </source>
</evidence>
<feature type="region of interest" description="Disordered" evidence="2">
    <location>
        <begin position="1"/>
        <end position="37"/>
    </location>
</feature>
<evidence type="ECO:0000256" key="3">
    <source>
        <dbReference type="SAM" id="Phobius"/>
    </source>
</evidence>
<dbReference type="Pfam" id="PF02412">
    <property type="entry name" value="TSP_3"/>
    <property type="match status" value="3"/>
</dbReference>
<feature type="compositionally biased region" description="Acidic residues" evidence="2">
    <location>
        <begin position="259"/>
        <end position="279"/>
    </location>
</feature>
<accession>A0A813IJ22</accession>
<keyword evidence="1" id="KW-0732">Signal</keyword>
<dbReference type="InterPro" id="IPR003367">
    <property type="entry name" value="Thrombospondin_3-like_rpt"/>
</dbReference>
<dbReference type="EMBL" id="CAJNNW010009377">
    <property type="protein sequence ID" value="CAE8650926.1"/>
    <property type="molecule type" value="Genomic_DNA"/>
</dbReference>
<dbReference type="SUPFAM" id="SSF103647">
    <property type="entry name" value="TSP type-3 repeat"/>
    <property type="match status" value="1"/>
</dbReference>
<keyword evidence="3" id="KW-1133">Transmembrane helix</keyword>
<gene>
    <name evidence="4" type="ORF">PGLA2088_LOCUS8692</name>
</gene>
<dbReference type="InterPro" id="IPR028974">
    <property type="entry name" value="TSP_type-3_rpt"/>
</dbReference>
<dbReference type="Gene3D" id="4.10.1080.10">
    <property type="entry name" value="TSP type-3 repeat"/>
    <property type="match status" value="1"/>
</dbReference>
<comment type="caution">
    <text evidence="4">The sequence shown here is derived from an EMBL/GenBank/DDBJ whole genome shotgun (WGS) entry which is preliminary data.</text>
</comment>
<feature type="compositionally biased region" description="Polar residues" evidence="2">
    <location>
        <begin position="334"/>
        <end position="349"/>
    </location>
</feature>
<evidence type="ECO:0000313" key="5">
    <source>
        <dbReference type="Proteomes" id="UP000626109"/>
    </source>
</evidence>
<proteinExistence type="predicted"/>
<keyword evidence="3" id="KW-0812">Transmembrane</keyword>
<dbReference type="GO" id="GO:0007155">
    <property type="term" value="P:cell adhesion"/>
    <property type="evidence" value="ECO:0007669"/>
    <property type="project" value="InterPro"/>
</dbReference>
<organism evidence="4 5">
    <name type="scientific">Polarella glacialis</name>
    <name type="common">Dinoflagellate</name>
    <dbReference type="NCBI Taxonomy" id="89957"/>
    <lineage>
        <taxon>Eukaryota</taxon>
        <taxon>Sar</taxon>
        <taxon>Alveolata</taxon>
        <taxon>Dinophyceae</taxon>
        <taxon>Suessiales</taxon>
        <taxon>Suessiaceae</taxon>
        <taxon>Polarella</taxon>
    </lineage>
</organism>
<evidence type="ECO:0000313" key="4">
    <source>
        <dbReference type="EMBL" id="CAE8650926.1"/>
    </source>
</evidence>
<feature type="region of interest" description="Disordered" evidence="2">
    <location>
        <begin position="257"/>
        <end position="279"/>
    </location>
</feature>
<evidence type="ECO:0000256" key="1">
    <source>
        <dbReference type="ARBA" id="ARBA00022729"/>
    </source>
</evidence>
<dbReference type="GO" id="GO:0005509">
    <property type="term" value="F:calcium ion binding"/>
    <property type="evidence" value="ECO:0007669"/>
    <property type="project" value="InterPro"/>
</dbReference>
<feature type="transmembrane region" description="Helical" evidence="3">
    <location>
        <begin position="123"/>
        <end position="146"/>
    </location>
</feature>
<feature type="compositionally biased region" description="Low complexity" evidence="2">
    <location>
        <begin position="25"/>
        <end position="36"/>
    </location>
</feature>
<protein>
    <submittedName>
        <fullName evidence="4">Uncharacterized protein</fullName>
    </submittedName>
</protein>
<dbReference type="Proteomes" id="UP000626109">
    <property type="component" value="Unassembled WGS sequence"/>
</dbReference>
<sequence length="528" mass="55877">MDPVRRPATLDARPRWLMEPPPTSSSPAGSSNSSTPVGRKVCSCGTTVLFPGAVEARTCWKCGTQLLLASPSQSQGQMLRPPERRATAPASFEPRELLRYPTPQEGVPPPAPAPELVGSSGGLFWWFVGALLLASLVVNAALFQLWAGNAGYSSLLASITQVGAIPTSAGASAGAAEKVATPPSGGISISDAAGIVVDVPPFTFTTPAPTIVKEFNPDDPDTDGDGIPDQHDFCPNKCKVKNDSGCSAPGWLSGRASDFDGDGCQDGVEDSDKDNDGVDDLMDRCPSTPNHHGFVSNAANDFDGDGCIDSLEDHDDDGDAVMNAEDECPRTVPGDSSDNRGCSKKQLSQWADKERRAQLELETRRLSAEAAAKFSRPGSNSSPRRSAAPQVLRTFEVHMAREAAGDGRQRAHSLSQAKFPVWFSGTLAEQNEELHTVMRRSRGGQVEDTQDSRQQFSDAAAEAFAPFRRCRPGSTSPRERASSSDAVGYGQVVHERAPCYPTSETGSASGREAGPPPSLASNRGHLSA</sequence>